<feature type="signal peptide" evidence="1">
    <location>
        <begin position="1"/>
        <end position="19"/>
    </location>
</feature>
<dbReference type="AlphaFoldDB" id="A0A1J1HRR2"/>
<sequence length="158" mass="17231">MKFTELILLIQLMNVGIYCFPQSASEIAAAVRLQEQNYNGLDAPHQIPFDNPIDSDNAILEHEGYGSKIDTIYEVPQKKASEVFNSQPVVDNIEESEKFGNNGENLQGWKRLVVGAMSAVSKIINKVLETPQNAVQTIVTSGTAALNSIGAKIVGLQK</sequence>
<dbReference type="EMBL" id="CVRI01000020">
    <property type="protein sequence ID" value="CRK90768.1"/>
    <property type="molecule type" value="Genomic_DNA"/>
</dbReference>
<evidence type="ECO:0000313" key="2">
    <source>
        <dbReference type="EMBL" id="CRK90768.1"/>
    </source>
</evidence>
<dbReference type="OrthoDB" id="6616542at2759"/>
<gene>
    <name evidence="2" type="ORF">CLUMA_CG004460</name>
</gene>
<dbReference type="Proteomes" id="UP000183832">
    <property type="component" value="Unassembled WGS sequence"/>
</dbReference>
<reference evidence="2 3" key="1">
    <citation type="submission" date="2015-04" db="EMBL/GenBank/DDBJ databases">
        <authorList>
            <person name="Syromyatnikov M.Y."/>
            <person name="Popov V.N."/>
        </authorList>
    </citation>
    <scope>NUCLEOTIDE SEQUENCE [LARGE SCALE GENOMIC DNA]</scope>
</reference>
<protein>
    <submittedName>
        <fullName evidence="2">CLUMA_CG004460, isoform A</fullName>
    </submittedName>
</protein>
<evidence type="ECO:0000313" key="3">
    <source>
        <dbReference type="Proteomes" id="UP000183832"/>
    </source>
</evidence>
<keyword evidence="3" id="KW-1185">Reference proteome</keyword>
<proteinExistence type="predicted"/>
<feature type="chain" id="PRO_5012317382" evidence="1">
    <location>
        <begin position="20"/>
        <end position="158"/>
    </location>
</feature>
<accession>A0A1J1HRR2</accession>
<evidence type="ECO:0000256" key="1">
    <source>
        <dbReference type="SAM" id="SignalP"/>
    </source>
</evidence>
<keyword evidence="1" id="KW-0732">Signal</keyword>
<name>A0A1J1HRR2_9DIPT</name>
<organism evidence="2 3">
    <name type="scientific">Clunio marinus</name>
    <dbReference type="NCBI Taxonomy" id="568069"/>
    <lineage>
        <taxon>Eukaryota</taxon>
        <taxon>Metazoa</taxon>
        <taxon>Ecdysozoa</taxon>
        <taxon>Arthropoda</taxon>
        <taxon>Hexapoda</taxon>
        <taxon>Insecta</taxon>
        <taxon>Pterygota</taxon>
        <taxon>Neoptera</taxon>
        <taxon>Endopterygota</taxon>
        <taxon>Diptera</taxon>
        <taxon>Nematocera</taxon>
        <taxon>Chironomoidea</taxon>
        <taxon>Chironomidae</taxon>
        <taxon>Clunio</taxon>
    </lineage>
</organism>